<comment type="caution">
    <text evidence="1">The sequence shown here is derived from an EMBL/GenBank/DDBJ whole genome shotgun (WGS) entry which is preliminary data.</text>
</comment>
<dbReference type="EMBL" id="BJLF01000027">
    <property type="protein sequence ID" value="GEA52837.1"/>
    <property type="molecule type" value="Genomic_DNA"/>
</dbReference>
<gene>
    <name evidence="1" type="ORF">VIN01S_36410</name>
</gene>
<keyword evidence="2" id="KW-1185">Reference proteome</keyword>
<evidence type="ECO:0000313" key="2">
    <source>
        <dbReference type="Proteomes" id="UP000318717"/>
    </source>
</evidence>
<dbReference type="AlphaFoldDB" id="A0A4Y3I091"/>
<proteinExistence type="predicted"/>
<accession>A0A4Y3I091</accession>
<organism evidence="1 2">
    <name type="scientific">Vibrio inusitatus NBRC 102082</name>
    <dbReference type="NCBI Taxonomy" id="1219070"/>
    <lineage>
        <taxon>Bacteria</taxon>
        <taxon>Pseudomonadati</taxon>
        <taxon>Pseudomonadota</taxon>
        <taxon>Gammaproteobacteria</taxon>
        <taxon>Vibrionales</taxon>
        <taxon>Vibrionaceae</taxon>
        <taxon>Vibrio</taxon>
    </lineage>
</organism>
<reference evidence="1 2" key="1">
    <citation type="submission" date="2019-06" db="EMBL/GenBank/DDBJ databases">
        <title>Whole genome shotgun sequence of Vibrio inusitatus NBRC 102082.</title>
        <authorList>
            <person name="Hosoyama A."/>
            <person name="Uohara A."/>
            <person name="Ohji S."/>
            <person name="Ichikawa N."/>
        </authorList>
    </citation>
    <scope>NUCLEOTIDE SEQUENCE [LARGE SCALE GENOMIC DNA]</scope>
    <source>
        <strain evidence="1 2">NBRC 102082</strain>
    </source>
</reference>
<evidence type="ECO:0000313" key="1">
    <source>
        <dbReference type="EMBL" id="GEA52837.1"/>
    </source>
</evidence>
<sequence>MIYSSLFKDIESNCCLKRPPIKAFGGDKVRLCYIDIKFEVSFIAINHKLSFPSAPIGNLMSSIGVEILDKSTRG</sequence>
<protein>
    <submittedName>
        <fullName evidence="1">Uncharacterized protein</fullName>
    </submittedName>
</protein>
<name>A0A4Y3I091_9VIBR</name>
<dbReference type="Proteomes" id="UP000318717">
    <property type="component" value="Unassembled WGS sequence"/>
</dbReference>